<dbReference type="EMBL" id="LSRX01001504">
    <property type="protein sequence ID" value="OLP79281.1"/>
    <property type="molecule type" value="Genomic_DNA"/>
</dbReference>
<comment type="caution">
    <text evidence="1">The sequence shown here is derived from an EMBL/GenBank/DDBJ whole genome shotgun (WGS) entry which is preliminary data.</text>
</comment>
<evidence type="ECO:0000313" key="1">
    <source>
        <dbReference type="EMBL" id="OLP79281.1"/>
    </source>
</evidence>
<organism evidence="1 2">
    <name type="scientific">Symbiodinium microadriaticum</name>
    <name type="common">Dinoflagellate</name>
    <name type="synonym">Zooxanthella microadriatica</name>
    <dbReference type="NCBI Taxonomy" id="2951"/>
    <lineage>
        <taxon>Eukaryota</taxon>
        <taxon>Sar</taxon>
        <taxon>Alveolata</taxon>
        <taxon>Dinophyceae</taxon>
        <taxon>Suessiales</taxon>
        <taxon>Symbiodiniaceae</taxon>
        <taxon>Symbiodinium</taxon>
    </lineage>
</organism>
<proteinExistence type="predicted"/>
<dbReference type="Proteomes" id="UP000186817">
    <property type="component" value="Unassembled WGS sequence"/>
</dbReference>
<sequence length="112" mass="12448">MSVLIIKKIKKSSILSLVQQINLGVLEHAEKLVLGTLRTAVVCFAQRMPLEDEVHVTPYAPVLAAPFPPFAWLAAVVCFAQRMPLEDEVHVTPYAPVLAAPFPPFAWKLFVR</sequence>
<evidence type="ECO:0000313" key="2">
    <source>
        <dbReference type="Proteomes" id="UP000186817"/>
    </source>
</evidence>
<accession>A0A1Q9C8Q0</accession>
<keyword evidence="2" id="KW-1185">Reference proteome</keyword>
<protein>
    <submittedName>
        <fullName evidence="1">Uncharacterized protein</fullName>
    </submittedName>
</protein>
<reference evidence="1 2" key="1">
    <citation type="submission" date="2016-02" db="EMBL/GenBank/DDBJ databases">
        <title>Genome analysis of coral dinoflagellate symbionts highlights evolutionary adaptations to a symbiotic lifestyle.</title>
        <authorList>
            <person name="Aranda M."/>
            <person name="Li Y."/>
            <person name="Liew Y.J."/>
            <person name="Baumgarten S."/>
            <person name="Simakov O."/>
            <person name="Wilson M."/>
            <person name="Piel J."/>
            <person name="Ashoor H."/>
            <person name="Bougouffa S."/>
            <person name="Bajic V.B."/>
            <person name="Ryu T."/>
            <person name="Ravasi T."/>
            <person name="Bayer T."/>
            <person name="Micklem G."/>
            <person name="Kim H."/>
            <person name="Bhak J."/>
            <person name="Lajeunesse T.C."/>
            <person name="Voolstra C.R."/>
        </authorList>
    </citation>
    <scope>NUCLEOTIDE SEQUENCE [LARGE SCALE GENOMIC DNA]</scope>
    <source>
        <strain evidence="1 2">CCMP2467</strain>
    </source>
</reference>
<name>A0A1Q9C8Q0_SYMMI</name>
<gene>
    <name evidence="1" type="ORF">AK812_SmicGene40453</name>
</gene>
<dbReference type="AlphaFoldDB" id="A0A1Q9C8Q0"/>